<keyword evidence="4" id="KW-1185">Reference proteome</keyword>
<dbReference type="Gene3D" id="3.30.360.10">
    <property type="entry name" value="Dihydrodipicolinate Reductase, domain 2"/>
    <property type="match status" value="1"/>
</dbReference>
<dbReference type="SUPFAM" id="SSF55347">
    <property type="entry name" value="Glyceraldehyde-3-phosphate dehydrogenase-like, C-terminal domain"/>
    <property type="match status" value="1"/>
</dbReference>
<sequence>MTAAAHTQPSGNAGKLRVGVAGVGYLGRFHARIYAAMPDVELVGVADSNERVAKEVAEQHGCRAYADARDLLGSVDAVSIVVPTIYHSDVARPFLEKGVHMLMEKPIAPSYEESRALVELAERAGVIFQVGHLERFNAGIMALAERAQNPRFIEVHRLGPFVERATDVDVVTDLMIHDIDIVLSLVKSNIRNIAATGIPVLTEHVDIANARIEFENGAVANVTASRVSNKKLRRIRIFGADHYYGLDYIDQKLEMVRSEPDPQGGKWPRIVTEQLDITPRPPLDAELEYFVKSVRTGTPPLVTGRVGLEALRVALLVKEKIAACTP</sequence>
<dbReference type="Pfam" id="PF22725">
    <property type="entry name" value="GFO_IDH_MocA_C3"/>
    <property type="match status" value="1"/>
</dbReference>
<protein>
    <submittedName>
        <fullName evidence="3">Oxidoreductase</fullName>
    </submittedName>
</protein>
<dbReference type="Gene3D" id="3.40.50.720">
    <property type="entry name" value="NAD(P)-binding Rossmann-like Domain"/>
    <property type="match status" value="1"/>
</dbReference>
<name>A0A1B4XHL2_9GAMM</name>
<evidence type="ECO:0000313" key="4">
    <source>
        <dbReference type="Proteomes" id="UP000243180"/>
    </source>
</evidence>
<dbReference type="Proteomes" id="UP000243180">
    <property type="component" value="Chromosome"/>
</dbReference>
<accession>A0A1B4XHL2</accession>
<gene>
    <name evidence="3" type="ORF">SCL_2007</name>
</gene>
<dbReference type="EMBL" id="AP014879">
    <property type="protein sequence ID" value="BAV34298.1"/>
    <property type="molecule type" value="Genomic_DNA"/>
</dbReference>
<feature type="domain" description="GFO/IDH/MocA-like oxidoreductase" evidence="2">
    <location>
        <begin position="161"/>
        <end position="240"/>
    </location>
</feature>
<dbReference type="OrthoDB" id="9774191at2"/>
<evidence type="ECO:0000259" key="2">
    <source>
        <dbReference type="Pfam" id="PF22725"/>
    </source>
</evidence>
<organism evidence="3 4">
    <name type="scientific">Sulfuricaulis limicola</name>
    <dbReference type="NCBI Taxonomy" id="1620215"/>
    <lineage>
        <taxon>Bacteria</taxon>
        <taxon>Pseudomonadati</taxon>
        <taxon>Pseudomonadota</taxon>
        <taxon>Gammaproteobacteria</taxon>
        <taxon>Acidiferrobacterales</taxon>
        <taxon>Acidiferrobacteraceae</taxon>
        <taxon>Sulfuricaulis</taxon>
    </lineage>
</organism>
<dbReference type="AlphaFoldDB" id="A0A1B4XHL2"/>
<dbReference type="SUPFAM" id="SSF51735">
    <property type="entry name" value="NAD(P)-binding Rossmann-fold domains"/>
    <property type="match status" value="1"/>
</dbReference>
<dbReference type="InParanoid" id="A0A1B4XHL2"/>
<proteinExistence type="predicted"/>
<evidence type="ECO:0000259" key="1">
    <source>
        <dbReference type="Pfam" id="PF01408"/>
    </source>
</evidence>
<feature type="domain" description="Gfo/Idh/MocA-like oxidoreductase N-terminal" evidence="1">
    <location>
        <begin position="16"/>
        <end position="132"/>
    </location>
</feature>
<dbReference type="InterPro" id="IPR055170">
    <property type="entry name" value="GFO_IDH_MocA-like_dom"/>
</dbReference>
<dbReference type="InterPro" id="IPR000683">
    <property type="entry name" value="Gfo/Idh/MocA-like_OxRdtase_N"/>
</dbReference>
<reference evidence="3 4" key="1">
    <citation type="submission" date="2015-05" db="EMBL/GenBank/DDBJ databases">
        <title>Complete genome sequence of a sulfur-oxidizing gammaproteobacterium strain HA5.</title>
        <authorList>
            <person name="Miura A."/>
            <person name="Kojima H."/>
            <person name="Fukui M."/>
        </authorList>
    </citation>
    <scope>NUCLEOTIDE SEQUENCE [LARGE SCALE GENOMIC DNA]</scope>
    <source>
        <strain evidence="3 4">HA5</strain>
    </source>
</reference>
<dbReference type="Pfam" id="PF01408">
    <property type="entry name" value="GFO_IDH_MocA"/>
    <property type="match status" value="1"/>
</dbReference>
<dbReference type="GO" id="GO:0000166">
    <property type="term" value="F:nucleotide binding"/>
    <property type="evidence" value="ECO:0007669"/>
    <property type="project" value="InterPro"/>
</dbReference>
<dbReference type="PANTHER" id="PTHR43377">
    <property type="entry name" value="BILIVERDIN REDUCTASE A"/>
    <property type="match status" value="1"/>
</dbReference>
<dbReference type="InterPro" id="IPR036291">
    <property type="entry name" value="NAD(P)-bd_dom_sf"/>
</dbReference>
<dbReference type="InterPro" id="IPR051450">
    <property type="entry name" value="Gfo/Idh/MocA_Oxidoreductases"/>
</dbReference>
<dbReference type="PANTHER" id="PTHR43377:SF1">
    <property type="entry name" value="BILIVERDIN REDUCTASE A"/>
    <property type="match status" value="1"/>
</dbReference>
<dbReference type="RefSeq" id="WP_096361058.1">
    <property type="nucleotide sequence ID" value="NZ_AP014879.1"/>
</dbReference>
<dbReference type="KEGG" id="slim:SCL_2007"/>
<evidence type="ECO:0000313" key="3">
    <source>
        <dbReference type="EMBL" id="BAV34298.1"/>
    </source>
</evidence>